<keyword evidence="2" id="KW-0677">Repeat</keyword>
<keyword evidence="8" id="KW-1185">Reference proteome</keyword>
<dbReference type="SUPFAM" id="SSF101898">
    <property type="entry name" value="NHL repeat"/>
    <property type="match status" value="1"/>
</dbReference>
<organism evidence="7 8">
    <name type="scientific">Crotalus adamanteus</name>
    <name type="common">Eastern diamondback rattlesnake</name>
    <dbReference type="NCBI Taxonomy" id="8729"/>
    <lineage>
        <taxon>Eukaryota</taxon>
        <taxon>Metazoa</taxon>
        <taxon>Chordata</taxon>
        <taxon>Craniata</taxon>
        <taxon>Vertebrata</taxon>
        <taxon>Euteleostomi</taxon>
        <taxon>Lepidosauria</taxon>
        <taxon>Squamata</taxon>
        <taxon>Bifurcata</taxon>
        <taxon>Unidentata</taxon>
        <taxon>Episquamata</taxon>
        <taxon>Toxicofera</taxon>
        <taxon>Serpentes</taxon>
        <taxon>Colubroidea</taxon>
        <taxon>Viperidae</taxon>
        <taxon>Crotalinae</taxon>
        <taxon>Crotalus</taxon>
    </lineage>
</organism>
<dbReference type="GO" id="GO:0048666">
    <property type="term" value="P:neuron development"/>
    <property type="evidence" value="ECO:0007669"/>
    <property type="project" value="TreeGrafter"/>
</dbReference>
<evidence type="ECO:0000256" key="2">
    <source>
        <dbReference type="ARBA" id="ARBA00022737"/>
    </source>
</evidence>
<dbReference type="InterPro" id="IPR011042">
    <property type="entry name" value="6-blade_b-propeller_TolB-like"/>
</dbReference>
<dbReference type="GO" id="GO:0042803">
    <property type="term" value="F:protein homodimerization activity"/>
    <property type="evidence" value="ECO:0007669"/>
    <property type="project" value="TreeGrafter"/>
</dbReference>
<dbReference type="Pfam" id="PF25021">
    <property type="entry name" value="TEN_NHL"/>
    <property type="match status" value="1"/>
</dbReference>
<comment type="caution">
    <text evidence="7">The sequence shown here is derived from an EMBL/GenBank/DDBJ whole genome shotgun (WGS) entry which is preliminary data.</text>
</comment>
<dbReference type="SUPFAM" id="SSF49464">
    <property type="entry name" value="Carboxypeptidase regulatory domain-like"/>
    <property type="match status" value="1"/>
</dbReference>
<dbReference type="PANTHER" id="PTHR11219">
    <property type="entry name" value="TENEURIN AND N-ACETYLGLUCOSAMINE-1-PHOSPHODIESTER ALPHA-N-ACETYLGLUCOSAMINIDASE"/>
    <property type="match status" value="1"/>
</dbReference>
<dbReference type="InterPro" id="IPR057627">
    <property type="entry name" value="FN-plug_TEN1-4"/>
</dbReference>
<reference evidence="7 8" key="1">
    <citation type="journal article" date="2024" name="Proc. Natl. Acad. Sci. U.S.A.">
        <title>The genetic regulatory architecture and epigenomic basis for age-related changes in rattlesnake venom.</title>
        <authorList>
            <person name="Hogan M.P."/>
            <person name="Holding M.L."/>
            <person name="Nystrom G.S."/>
            <person name="Colston T.J."/>
            <person name="Bartlett D.A."/>
            <person name="Mason A.J."/>
            <person name="Ellsworth S.A."/>
            <person name="Rautsaw R.M."/>
            <person name="Lawrence K.C."/>
            <person name="Strickland J.L."/>
            <person name="He B."/>
            <person name="Fraser P."/>
            <person name="Margres M.J."/>
            <person name="Gilbert D.M."/>
            <person name="Gibbs H.L."/>
            <person name="Parkinson C.L."/>
            <person name="Rokyta D.R."/>
        </authorList>
    </citation>
    <scope>NUCLEOTIDE SEQUENCE [LARGE SCALE GENOMIC DNA]</scope>
    <source>
        <strain evidence="7">DRR0105</strain>
    </source>
</reference>
<name>A0AAW1AUG0_CROAD</name>
<evidence type="ECO:0000256" key="3">
    <source>
        <dbReference type="ARBA" id="ARBA00023157"/>
    </source>
</evidence>
<dbReference type="AlphaFoldDB" id="A0AAW1AUG0"/>
<evidence type="ECO:0000259" key="4">
    <source>
        <dbReference type="Pfam" id="PF24329"/>
    </source>
</evidence>
<sequence length="701" mass="76866">MGCNVVMEMFCEDNIDNDGDGLTDCVDPDCCQQSNCFSSPLCQGSPDPLDLIQQSQPPFLQHSPRLFYDRIKFLIGKESTHVIQGDVLFESRRACVIRGQVVAVDGTPLVGVNVSFQHHSDYGYTISRQDGSFDLVAVGGISATLIFDRSPFLPVKRTLWLAWNRFIVVDKVVMQRTEAELPNCDISSFISPNPIVISFPLTTFGGSCPERGTVIPELQVVQEEISFPSSFVKLSYLSSRTSGYKTLLRIILTHSTIPPGITKVHLTVTIEGRLAQKWFPAAVNLIYTFAWNKTDIYGQKVSGLAEAIVSVGYEYESCADLILWEKRTVTLQGFELDASNLGGWSLDKHHILNTQSGIVHKGNGENIFISQQPAVISTVMGNGHQRSVSCTNCNGPSHSNKLFAPIALASGTDGSIYIGDFNFVRRLLPSGTSISILELRNRDTRHSTSPAHKYYLAMDPALESLYLSDTNTRRVYKVKSLSETKDLAKNYEVVAGTGDQCLPFDQSHCGDGGRASEAALHSPRGITVDKHGFIYFVDGTTIRKIDGSGQITTLIGSNGLTSTQPLRCDASMDISQVRLEWPSDLAVNPLDNSLYVLDNNIVLQISQNRRVRIIAGRPIHCQVPGVDHVLVSKVAIHSTLESARAVGVSHSGVLYIAETDERKINRIQQVTTNGEISVIAGAPTDCDCKIDPNCDCFSGKW</sequence>
<dbReference type="Proteomes" id="UP001474421">
    <property type="component" value="Unassembled WGS sequence"/>
</dbReference>
<dbReference type="InterPro" id="IPR051216">
    <property type="entry name" value="Teneurin"/>
</dbReference>
<dbReference type="GO" id="GO:0050839">
    <property type="term" value="F:cell adhesion molecule binding"/>
    <property type="evidence" value="ECO:0007669"/>
    <property type="project" value="TreeGrafter"/>
</dbReference>
<evidence type="ECO:0000313" key="8">
    <source>
        <dbReference type="Proteomes" id="UP001474421"/>
    </source>
</evidence>
<evidence type="ECO:0000256" key="1">
    <source>
        <dbReference type="ARBA" id="ARBA00022536"/>
    </source>
</evidence>
<dbReference type="Pfam" id="PF24329">
    <property type="entry name" value="FN-plug_TEN1-4"/>
    <property type="match status" value="1"/>
</dbReference>
<keyword evidence="1" id="KW-0245">EGF-like domain</keyword>
<dbReference type="InterPro" id="IPR008969">
    <property type="entry name" value="CarboxyPept-like_regulatory"/>
</dbReference>
<dbReference type="Pfam" id="PF25020">
    <property type="entry name" value="TTR_TEN1-4"/>
    <property type="match status" value="1"/>
</dbReference>
<dbReference type="GO" id="GO:0046982">
    <property type="term" value="F:protein heterodimerization activity"/>
    <property type="evidence" value="ECO:0007669"/>
    <property type="project" value="TreeGrafter"/>
</dbReference>
<evidence type="ECO:0000259" key="6">
    <source>
        <dbReference type="Pfam" id="PF25021"/>
    </source>
</evidence>
<dbReference type="InterPro" id="IPR056822">
    <property type="entry name" value="TEN_NHL"/>
</dbReference>
<dbReference type="InterPro" id="IPR056820">
    <property type="entry name" value="TEN_TTR-like"/>
</dbReference>
<dbReference type="Gene3D" id="2.120.10.30">
    <property type="entry name" value="TolB, C-terminal domain"/>
    <property type="match status" value="1"/>
</dbReference>
<keyword evidence="3" id="KW-1015">Disulfide bond</keyword>
<proteinExistence type="predicted"/>
<feature type="domain" description="Teneurin NHL" evidence="6">
    <location>
        <begin position="373"/>
        <end position="699"/>
    </location>
</feature>
<gene>
    <name evidence="7" type="ORF">NXF25_015900</name>
</gene>
<feature type="domain" description="Teneurin TTR-like" evidence="5">
    <location>
        <begin position="89"/>
        <end position="174"/>
    </location>
</feature>
<dbReference type="GO" id="GO:0043005">
    <property type="term" value="C:neuron projection"/>
    <property type="evidence" value="ECO:0007669"/>
    <property type="project" value="TreeGrafter"/>
</dbReference>
<evidence type="ECO:0000313" key="7">
    <source>
        <dbReference type="EMBL" id="KAK9393448.1"/>
    </source>
</evidence>
<dbReference type="EMBL" id="JAOTOJ010000013">
    <property type="protein sequence ID" value="KAK9393448.1"/>
    <property type="molecule type" value="Genomic_DNA"/>
</dbReference>
<dbReference type="GO" id="GO:0007157">
    <property type="term" value="P:heterophilic cell-cell adhesion via plasma membrane cell adhesion molecules"/>
    <property type="evidence" value="ECO:0007669"/>
    <property type="project" value="TreeGrafter"/>
</dbReference>
<evidence type="ECO:0000259" key="5">
    <source>
        <dbReference type="Pfam" id="PF25020"/>
    </source>
</evidence>
<protein>
    <submittedName>
        <fullName evidence="7">Teneurin-1</fullName>
    </submittedName>
</protein>
<dbReference type="FunFam" id="2.120.10.30:FF:000006">
    <property type="entry name" value="Teneurin transmembrane protein 4"/>
    <property type="match status" value="1"/>
</dbReference>
<dbReference type="PANTHER" id="PTHR11219:SF7">
    <property type="entry name" value="TENEURIN-1"/>
    <property type="match status" value="1"/>
</dbReference>
<accession>A0AAW1AUG0</accession>
<feature type="domain" description="Teneurin 1-4-like FN-plug" evidence="4">
    <location>
        <begin position="248"/>
        <end position="332"/>
    </location>
</feature>